<keyword evidence="3" id="KW-0539">Nucleus</keyword>
<dbReference type="EMBL" id="CAKLCB010000143">
    <property type="protein sequence ID" value="CAH0515846.1"/>
    <property type="molecule type" value="Genomic_DNA"/>
</dbReference>
<evidence type="ECO:0000256" key="2">
    <source>
        <dbReference type="ARBA" id="ARBA00022833"/>
    </source>
</evidence>
<protein>
    <recommendedName>
        <fullName evidence="5">XPA C-terminal domain-containing protein</fullName>
    </recommendedName>
</protein>
<dbReference type="Proteomes" id="UP001160483">
    <property type="component" value="Unassembled WGS sequence"/>
</dbReference>
<sequence>MTSVEFPVGRCMECNMDAMYLDRILLEHFALRVCMTCKQDQTLHHGAFELVSKSRARVEYALPASCFEGLPCLRKRNPHHEAFAPLQLYLRRQLIQEADRLYGNKEGLEQEIQKRKKKAFQVAAKRTNHLLKRKHLLRGDQDIEQMIQEEKKKTKVQDVPLVADTEDHCHDFKTEKFHEETKTWTKTCECGMHVEFEQW</sequence>
<dbReference type="SUPFAM" id="SSF46955">
    <property type="entry name" value="Putative DNA-binding domain"/>
    <property type="match status" value="1"/>
</dbReference>
<proteinExistence type="predicted"/>
<reference evidence="6 8" key="1">
    <citation type="submission" date="2021-11" db="EMBL/GenBank/DDBJ databases">
        <authorList>
            <person name="Islam A."/>
            <person name="Islam S."/>
            <person name="Flora M.S."/>
            <person name="Rahman M."/>
            <person name="Ziaur R.M."/>
            <person name="Epstein J.H."/>
            <person name="Hassan M."/>
            <person name="Klassen M."/>
            <person name="Woodard K."/>
            <person name="Webb A."/>
            <person name="Webby R.J."/>
            <person name="El Zowalaty M.E."/>
        </authorList>
    </citation>
    <scope>NUCLEOTIDE SEQUENCE</scope>
    <source>
        <strain evidence="7">Pbs1</strain>
        <strain evidence="6">Pbs3</strain>
    </source>
</reference>
<keyword evidence="8" id="KW-1185">Reference proteome</keyword>
<evidence type="ECO:0000256" key="1">
    <source>
        <dbReference type="ARBA" id="ARBA00004123"/>
    </source>
</evidence>
<evidence type="ECO:0000313" key="8">
    <source>
        <dbReference type="Proteomes" id="UP001158986"/>
    </source>
</evidence>
<dbReference type="Pfam" id="PF05181">
    <property type="entry name" value="XPA_C"/>
    <property type="match status" value="1"/>
</dbReference>
<dbReference type="Gene3D" id="3.90.530.10">
    <property type="entry name" value="XPA C-terminal domain"/>
    <property type="match status" value="1"/>
</dbReference>
<dbReference type="GO" id="GO:0000110">
    <property type="term" value="C:nucleotide-excision repair factor 1 complex"/>
    <property type="evidence" value="ECO:0007669"/>
    <property type="project" value="TreeGrafter"/>
</dbReference>
<dbReference type="GO" id="GO:0070914">
    <property type="term" value="P:UV-damage excision repair"/>
    <property type="evidence" value="ECO:0007669"/>
    <property type="project" value="TreeGrafter"/>
</dbReference>
<evidence type="ECO:0000313" key="7">
    <source>
        <dbReference type="EMBL" id="CAH0515846.1"/>
    </source>
</evidence>
<organism evidence="6 9">
    <name type="scientific">Peronospora belbahrii</name>
    <dbReference type="NCBI Taxonomy" id="622444"/>
    <lineage>
        <taxon>Eukaryota</taxon>
        <taxon>Sar</taxon>
        <taxon>Stramenopiles</taxon>
        <taxon>Oomycota</taxon>
        <taxon>Peronosporomycetes</taxon>
        <taxon>Peronosporales</taxon>
        <taxon>Peronosporaceae</taxon>
        <taxon>Peronospora</taxon>
    </lineage>
</organism>
<dbReference type="AlphaFoldDB" id="A0AAU9LBM2"/>
<dbReference type="InterPro" id="IPR000465">
    <property type="entry name" value="XPA/RAD14"/>
</dbReference>
<dbReference type="InterPro" id="IPR022656">
    <property type="entry name" value="XPA_C"/>
</dbReference>
<comment type="subcellular location">
    <subcellularLocation>
        <location evidence="1">Nucleus</location>
    </subcellularLocation>
</comment>
<evidence type="ECO:0000256" key="4">
    <source>
        <dbReference type="SAM" id="Coils"/>
    </source>
</evidence>
<keyword evidence="4" id="KW-0175">Coiled coil</keyword>
<dbReference type="PANTHER" id="PTHR10142">
    <property type="entry name" value="DNA REPAIR PROTEIN COMPLEMENTING XP-A CELLS"/>
    <property type="match status" value="1"/>
</dbReference>
<feature type="coiled-coil region" evidence="4">
    <location>
        <begin position="91"/>
        <end position="118"/>
    </location>
</feature>
<dbReference type="EMBL" id="CAKKTJ010000337">
    <property type="protein sequence ID" value="CAH0483008.1"/>
    <property type="molecule type" value="Genomic_DNA"/>
</dbReference>
<name>A0AAU9LBM2_9STRA</name>
<dbReference type="GO" id="GO:0006284">
    <property type="term" value="P:base-excision repair"/>
    <property type="evidence" value="ECO:0007669"/>
    <property type="project" value="TreeGrafter"/>
</dbReference>
<keyword evidence="2" id="KW-0862">Zinc</keyword>
<dbReference type="InterPro" id="IPR009061">
    <property type="entry name" value="DNA-bd_dom_put_sf"/>
</dbReference>
<dbReference type="Proteomes" id="UP001158986">
    <property type="component" value="Unassembled WGS sequence"/>
</dbReference>
<dbReference type="GO" id="GO:0003684">
    <property type="term" value="F:damaged DNA binding"/>
    <property type="evidence" value="ECO:0007669"/>
    <property type="project" value="InterPro"/>
</dbReference>
<evidence type="ECO:0000256" key="3">
    <source>
        <dbReference type="ARBA" id="ARBA00023242"/>
    </source>
</evidence>
<dbReference type="PANTHER" id="PTHR10142:SF0">
    <property type="entry name" value="DNA REPAIR PROTEIN COMPLEMENTING XP-A CELLS"/>
    <property type="match status" value="1"/>
</dbReference>
<evidence type="ECO:0000313" key="6">
    <source>
        <dbReference type="EMBL" id="CAH0483008.1"/>
    </source>
</evidence>
<dbReference type="GO" id="GO:0000715">
    <property type="term" value="P:nucleotide-excision repair, DNA damage recognition"/>
    <property type="evidence" value="ECO:0007669"/>
    <property type="project" value="TreeGrafter"/>
</dbReference>
<dbReference type="GO" id="GO:1901255">
    <property type="term" value="P:nucleotide-excision repair involved in interstrand cross-link repair"/>
    <property type="evidence" value="ECO:0007669"/>
    <property type="project" value="TreeGrafter"/>
</dbReference>
<comment type="caution">
    <text evidence="6">The sequence shown here is derived from an EMBL/GenBank/DDBJ whole genome shotgun (WGS) entry which is preliminary data.</text>
</comment>
<evidence type="ECO:0000313" key="9">
    <source>
        <dbReference type="Proteomes" id="UP001160483"/>
    </source>
</evidence>
<evidence type="ECO:0000259" key="5">
    <source>
        <dbReference type="Pfam" id="PF05181"/>
    </source>
</evidence>
<gene>
    <name evidence="7" type="ORF">PBS001_LOCUS2541</name>
    <name evidence="6" type="ORF">PBS003_LOCUS9583</name>
</gene>
<accession>A0AAU9LBM2</accession>
<feature type="domain" description="XPA C-terminal" evidence="5">
    <location>
        <begin position="48"/>
        <end position="93"/>
    </location>
</feature>
<dbReference type="InterPro" id="IPR037129">
    <property type="entry name" value="XPA_sf"/>
</dbReference>